<organism evidence="2 3">
    <name type="scientific">Cellulomonas phragmiteti</name>
    <dbReference type="NCBI Taxonomy" id="478780"/>
    <lineage>
        <taxon>Bacteria</taxon>
        <taxon>Bacillati</taxon>
        <taxon>Actinomycetota</taxon>
        <taxon>Actinomycetes</taxon>
        <taxon>Micrococcales</taxon>
        <taxon>Cellulomonadaceae</taxon>
        <taxon>Cellulomonas</taxon>
    </lineage>
</organism>
<evidence type="ECO:0000313" key="2">
    <source>
        <dbReference type="EMBL" id="GIG41118.1"/>
    </source>
</evidence>
<name>A0ABQ4DP54_9CELL</name>
<proteinExistence type="predicted"/>
<accession>A0ABQ4DP54</accession>
<evidence type="ECO:0000256" key="1">
    <source>
        <dbReference type="SAM" id="Phobius"/>
    </source>
</evidence>
<dbReference type="RefSeq" id="WP_378210405.1">
    <property type="nucleotide sequence ID" value="NZ_JBHUNL010000001.1"/>
</dbReference>
<keyword evidence="1" id="KW-1133">Transmembrane helix</keyword>
<keyword evidence="1" id="KW-0812">Transmembrane</keyword>
<reference evidence="2 3" key="1">
    <citation type="submission" date="2021-01" db="EMBL/GenBank/DDBJ databases">
        <title>Whole genome shotgun sequence of Cellulomonas phragmiteti NBRC 110785.</title>
        <authorList>
            <person name="Komaki H."/>
            <person name="Tamura T."/>
        </authorList>
    </citation>
    <scope>NUCLEOTIDE SEQUENCE [LARGE SCALE GENOMIC DNA]</scope>
    <source>
        <strain evidence="2 3">NBRC 110785</strain>
    </source>
</reference>
<feature type="transmembrane region" description="Helical" evidence="1">
    <location>
        <begin position="54"/>
        <end position="74"/>
    </location>
</feature>
<dbReference type="Proteomes" id="UP000614741">
    <property type="component" value="Unassembled WGS sequence"/>
</dbReference>
<feature type="transmembrane region" description="Helical" evidence="1">
    <location>
        <begin position="12"/>
        <end position="34"/>
    </location>
</feature>
<protein>
    <submittedName>
        <fullName evidence="2">Uncharacterized protein</fullName>
    </submittedName>
</protein>
<comment type="caution">
    <text evidence="2">The sequence shown here is derived from an EMBL/GenBank/DDBJ whole genome shotgun (WGS) entry which is preliminary data.</text>
</comment>
<gene>
    <name evidence="2" type="ORF">Cph01nite_28800</name>
</gene>
<keyword evidence="1" id="KW-0472">Membrane</keyword>
<keyword evidence="3" id="KW-1185">Reference proteome</keyword>
<evidence type="ECO:0000313" key="3">
    <source>
        <dbReference type="Proteomes" id="UP000614741"/>
    </source>
</evidence>
<sequence>MTEPSASRRTNIAGPLLMVTSAVASVVLLLQPWASCEYEDSSFGCGVPDELMGWTFAGWALIMAALVGGVLLTVRAARRRG</sequence>
<dbReference type="EMBL" id="BONP01000020">
    <property type="protein sequence ID" value="GIG41118.1"/>
    <property type="molecule type" value="Genomic_DNA"/>
</dbReference>